<feature type="transmembrane region" description="Helical" evidence="15">
    <location>
        <begin position="291"/>
        <end position="316"/>
    </location>
</feature>
<dbReference type="KEGG" id="rgu:A4W93_11500"/>
<sequence length="758" mass="81006">MSARQEPFLNDEQALAAASAAGDAGGGDDPLLQSLVWLTRHHGRERSAASLMSGLPVTGALGPDQAIRVMREAGFNAGMIQRKLPDIHALLLPAVLLLRNGDACIVVRRHPPGEGGARYDVVMPGAEFHACEAAEAELQTEYTGVAFVVSPQPVARPQREDILRDPGSHWLWGTMRRFLPYYRSALLAALLSNLLMMVTGLVTSVVFDKVIPHQAFVTLWALATAATLALVFDMLSRQLRSHLIDTAGKKSDNIIGSLLFRQSLDVRMEHRPASAGAYAHQLAQIEVVREFFAGATLSALSDLPFIVLFVGMAFVIGGPLGWVLVLAIPLILGMAVMIQASLRRSMRANMAHQADLQGVLVEAVEGLEDLKAMGAQGRFLERYEEANAAAAASALKSRSMAAWTNNLSSAAQQAVTIVMLVWGVYLIQAGEITGGALIGAVMLAGRAIGPLSSVVNLATRYQGARAAMVSLDHLMSLPVEREVGRAYVANHEINGRLGLQEVGFAYPPVGEEPAPKVLKGVTLKFEPGERVAILGRIGSGKSTILRLLGGLYQPTEGMVEANGIDLRQIDPADFRGKVGFVSQEPRLFNGTLRENVTMGRGSIDAARLTEVAKVTGLDRMIASHPQGWELPVGEMGGLLSGGQRQLVALARCLVTQPQILLMDEPTSSMDAQSEILFLRQLKEAAGNRTLIMVTHRPAVLDLVNRIVVVDSGKLVMDGAKGAVLAALSGQKPAAAAADAPQNVHMHPSTQPVQREASV</sequence>
<dbReference type="GO" id="GO:0005886">
    <property type="term" value="C:plasma membrane"/>
    <property type="evidence" value="ECO:0007669"/>
    <property type="project" value="UniProtKB-SubCell"/>
</dbReference>
<evidence type="ECO:0000256" key="3">
    <source>
        <dbReference type="ARBA" id="ARBA00022475"/>
    </source>
</evidence>
<keyword evidence="3" id="KW-1003">Cell membrane</keyword>
<dbReference type="SUPFAM" id="SSF52540">
    <property type="entry name" value="P-loop containing nucleoside triphosphate hydrolases"/>
    <property type="match status" value="1"/>
</dbReference>
<dbReference type="OrthoDB" id="8554730at2"/>
<dbReference type="NCBIfam" id="TIGR03375">
    <property type="entry name" value="type_I_sec_LssB"/>
    <property type="match status" value="1"/>
</dbReference>
<dbReference type="GO" id="GO:0016887">
    <property type="term" value="F:ATP hydrolysis activity"/>
    <property type="evidence" value="ECO:0007669"/>
    <property type="project" value="InterPro"/>
</dbReference>
<evidence type="ECO:0000256" key="10">
    <source>
        <dbReference type="ARBA" id="ARBA00023136"/>
    </source>
</evidence>
<evidence type="ECO:0000256" key="6">
    <source>
        <dbReference type="ARBA" id="ARBA00022741"/>
    </source>
</evidence>
<dbReference type="GO" id="GO:0005524">
    <property type="term" value="F:ATP binding"/>
    <property type="evidence" value="ECO:0007669"/>
    <property type="project" value="UniProtKB-KW"/>
</dbReference>
<dbReference type="PROSITE" id="PS00211">
    <property type="entry name" value="ABC_TRANSPORTER_1"/>
    <property type="match status" value="1"/>
</dbReference>
<dbReference type="SUPFAM" id="SSF90123">
    <property type="entry name" value="ABC transporter transmembrane region"/>
    <property type="match status" value="1"/>
</dbReference>
<dbReference type="InterPro" id="IPR039421">
    <property type="entry name" value="Type_1_exporter"/>
</dbReference>
<comment type="similarity">
    <text evidence="12">Belongs to the ABC transporter superfamily. Cyclolysin exporter (TC 3.A.1.109.2) family.</text>
</comment>
<dbReference type="FunFam" id="3.40.50.300:FF:000299">
    <property type="entry name" value="ABC transporter ATP-binding protein/permease"/>
    <property type="match status" value="1"/>
</dbReference>
<dbReference type="PANTHER" id="PTHR43394">
    <property type="entry name" value="ATP-DEPENDENT PERMEASE MDL1, MITOCHONDRIAL"/>
    <property type="match status" value="1"/>
</dbReference>
<dbReference type="RefSeq" id="WP_085750745.1">
    <property type="nucleotide sequence ID" value="NZ_BSPR01000023.1"/>
</dbReference>
<dbReference type="GO" id="GO:0031640">
    <property type="term" value="P:killing of cells of another organism"/>
    <property type="evidence" value="ECO:0007669"/>
    <property type="project" value="UniProtKB-KW"/>
</dbReference>
<gene>
    <name evidence="16" type="ORF">A4W93_11500</name>
</gene>
<accession>A0A1W6L8H5</accession>
<evidence type="ECO:0000256" key="12">
    <source>
        <dbReference type="ARBA" id="ARBA00061173"/>
    </source>
</evidence>
<feature type="transmembrane region" description="Helical" evidence="15">
    <location>
        <begin position="322"/>
        <end position="342"/>
    </location>
</feature>
<dbReference type="SMART" id="SM00382">
    <property type="entry name" value="AAA"/>
    <property type="match status" value="1"/>
</dbReference>
<proteinExistence type="inferred from homology"/>
<dbReference type="InterPro" id="IPR003593">
    <property type="entry name" value="AAA+_ATPase"/>
</dbReference>
<evidence type="ECO:0000313" key="16">
    <source>
        <dbReference type="EMBL" id="ARN20468.1"/>
    </source>
</evidence>
<dbReference type="PANTHER" id="PTHR43394:SF1">
    <property type="entry name" value="ATP-BINDING CASSETTE SUB-FAMILY B MEMBER 10, MITOCHONDRIAL"/>
    <property type="match status" value="1"/>
</dbReference>
<evidence type="ECO:0000256" key="9">
    <source>
        <dbReference type="ARBA" id="ARBA00022989"/>
    </source>
</evidence>
<comment type="function">
    <text evidence="11">Involved in the export of calmodulin-sensitive adenylate cyclase-hemolysin (cyclolysin).</text>
</comment>
<keyword evidence="6" id="KW-0547">Nucleotide-binding</keyword>
<keyword evidence="2" id="KW-0813">Transport</keyword>
<evidence type="ECO:0000256" key="7">
    <source>
        <dbReference type="ARBA" id="ARBA00022801"/>
    </source>
</evidence>
<keyword evidence="5" id="KW-0204">Cytolysis</keyword>
<dbReference type="Proteomes" id="UP000193427">
    <property type="component" value="Chromosome"/>
</dbReference>
<dbReference type="STRING" id="946333.A4W93_11500"/>
<feature type="transmembrane region" description="Helical" evidence="15">
    <location>
        <begin position="213"/>
        <end position="232"/>
    </location>
</feature>
<keyword evidence="17" id="KW-1185">Reference proteome</keyword>
<protein>
    <recommendedName>
        <fullName evidence="13">Cyclolysin secretion/processing ATP-binding protein CyaB</fullName>
    </recommendedName>
</protein>
<dbReference type="InterPro" id="IPR017871">
    <property type="entry name" value="ABC_transporter-like_CS"/>
</dbReference>
<keyword evidence="16" id="KW-0645">Protease</keyword>
<dbReference type="Gene3D" id="1.20.1560.10">
    <property type="entry name" value="ABC transporter type 1, transmembrane domain"/>
    <property type="match status" value="1"/>
</dbReference>
<dbReference type="GO" id="GO:0008233">
    <property type="term" value="F:peptidase activity"/>
    <property type="evidence" value="ECO:0007669"/>
    <property type="project" value="UniProtKB-KW"/>
</dbReference>
<keyword evidence="7" id="KW-0378">Hydrolase</keyword>
<dbReference type="Gene3D" id="3.40.50.300">
    <property type="entry name" value="P-loop containing nucleotide triphosphate hydrolases"/>
    <property type="match status" value="1"/>
</dbReference>
<name>A0A1W6L8H5_9BURK</name>
<dbReference type="AlphaFoldDB" id="A0A1W6L8H5"/>
<reference evidence="16 17" key="1">
    <citation type="submission" date="2016-04" db="EMBL/GenBank/DDBJ databases">
        <title>Complete genome sequence of natural rubber-degrading, novel Gram-negative bacterium, Rhizobacter gummiphilus strain NS21.</title>
        <authorList>
            <person name="Tabata M."/>
            <person name="Kasai D."/>
            <person name="Fukuda M."/>
        </authorList>
    </citation>
    <scope>NUCLEOTIDE SEQUENCE [LARGE SCALE GENOMIC DNA]</scope>
    <source>
        <strain evidence="16 17">NS21</strain>
    </source>
</reference>
<keyword evidence="4 15" id="KW-0812">Transmembrane</keyword>
<dbReference type="EMBL" id="CP015118">
    <property type="protein sequence ID" value="ARN20468.1"/>
    <property type="molecule type" value="Genomic_DNA"/>
</dbReference>
<evidence type="ECO:0000256" key="14">
    <source>
        <dbReference type="SAM" id="MobiDB-lite"/>
    </source>
</evidence>
<dbReference type="InterPro" id="IPR027417">
    <property type="entry name" value="P-loop_NTPase"/>
</dbReference>
<evidence type="ECO:0000256" key="15">
    <source>
        <dbReference type="SAM" id="Phobius"/>
    </source>
</evidence>
<feature type="transmembrane region" description="Helical" evidence="15">
    <location>
        <begin position="185"/>
        <end position="207"/>
    </location>
</feature>
<feature type="region of interest" description="Disordered" evidence="14">
    <location>
        <begin position="737"/>
        <end position="758"/>
    </location>
</feature>
<evidence type="ECO:0000256" key="13">
    <source>
        <dbReference type="ARBA" id="ARBA00072252"/>
    </source>
</evidence>
<evidence type="ECO:0000256" key="2">
    <source>
        <dbReference type="ARBA" id="ARBA00022448"/>
    </source>
</evidence>
<evidence type="ECO:0000256" key="5">
    <source>
        <dbReference type="ARBA" id="ARBA00022735"/>
    </source>
</evidence>
<evidence type="ECO:0000256" key="11">
    <source>
        <dbReference type="ARBA" id="ARBA00055355"/>
    </source>
</evidence>
<dbReference type="Gene3D" id="3.90.70.10">
    <property type="entry name" value="Cysteine proteinases"/>
    <property type="match status" value="1"/>
</dbReference>
<dbReference type="InterPro" id="IPR011527">
    <property type="entry name" value="ABC1_TM_dom"/>
</dbReference>
<dbReference type="PROSITE" id="PS50990">
    <property type="entry name" value="PEPTIDASE_C39"/>
    <property type="match status" value="1"/>
</dbReference>
<keyword evidence="10 15" id="KW-0472">Membrane</keyword>
<evidence type="ECO:0000313" key="17">
    <source>
        <dbReference type="Proteomes" id="UP000193427"/>
    </source>
</evidence>
<organism evidence="16 17">
    <name type="scientific">Piscinibacter gummiphilus</name>
    <dbReference type="NCBI Taxonomy" id="946333"/>
    <lineage>
        <taxon>Bacteria</taxon>
        <taxon>Pseudomonadati</taxon>
        <taxon>Pseudomonadota</taxon>
        <taxon>Betaproteobacteria</taxon>
        <taxon>Burkholderiales</taxon>
        <taxon>Sphaerotilaceae</taxon>
        <taxon>Piscinibacter</taxon>
    </lineage>
</organism>
<dbReference type="InterPro" id="IPR036640">
    <property type="entry name" value="ABC1_TM_sf"/>
</dbReference>
<keyword evidence="5" id="KW-0354">Hemolysis</keyword>
<dbReference type="Pfam" id="PF00664">
    <property type="entry name" value="ABC_membrane"/>
    <property type="match status" value="1"/>
</dbReference>
<dbReference type="InterPro" id="IPR005074">
    <property type="entry name" value="Peptidase_C39"/>
</dbReference>
<keyword evidence="8 16" id="KW-0067">ATP-binding</keyword>
<evidence type="ECO:0000256" key="8">
    <source>
        <dbReference type="ARBA" id="ARBA00022840"/>
    </source>
</evidence>
<dbReference type="PROSITE" id="PS50893">
    <property type="entry name" value="ABC_TRANSPORTER_2"/>
    <property type="match status" value="1"/>
</dbReference>
<keyword evidence="9 15" id="KW-1133">Transmembrane helix</keyword>
<dbReference type="InterPro" id="IPR003439">
    <property type="entry name" value="ABC_transporter-like_ATP-bd"/>
</dbReference>
<dbReference type="GO" id="GO:0006508">
    <property type="term" value="P:proteolysis"/>
    <property type="evidence" value="ECO:0007669"/>
    <property type="project" value="UniProtKB-KW"/>
</dbReference>
<comment type="subcellular location">
    <subcellularLocation>
        <location evidence="1">Cell membrane</location>
        <topology evidence="1">Multi-pass membrane protein</topology>
    </subcellularLocation>
</comment>
<dbReference type="GO" id="GO:0015421">
    <property type="term" value="F:ABC-type oligopeptide transporter activity"/>
    <property type="evidence" value="ECO:0007669"/>
    <property type="project" value="TreeGrafter"/>
</dbReference>
<evidence type="ECO:0000256" key="1">
    <source>
        <dbReference type="ARBA" id="ARBA00004651"/>
    </source>
</evidence>
<dbReference type="PROSITE" id="PS50929">
    <property type="entry name" value="ABC_TM1F"/>
    <property type="match status" value="1"/>
</dbReference>
<dbReference type="InterPro" id="IPR017750">
    <property type="entry name" value="ATPase_T1SS"/>
</dbReference>
<dbReference type="Pfam" id="PF00005">
    <property type="entry name" value="ABC_tran"/>
    <property type="match status" value="1"/>
</dbReference>
<evidence type="ECO:0000256" key="4">
    <source>
        <dbReference type="ARBA" id="ARBA00022692"/>
    </source>
</evidence>